<sequence length="80" mass="8756">MVSFAHFVRGGEPADSDQKLVQSSAPWFNTDVFQNPSTRIAFPGSLRPPNPQRTHKNPQRTPPKTQKSTAPEGGASLKLN</sequence>
<accession>A0AB72V8L5</accession>
<evidence type="ECO:0000313" key="2">
    <source>
        <dbReference type="EMBL" id="BAF53451.1"/>
    </source>
</evidence>
<dbReference type="EMBL" id="AP009044">
    <property type="protein sequence ID" value="BAF53451.1"/>
    <property type="molecule type" value="Genomic_DNA"/>
</dbReference>
<dbReference type="KEGG" id="cgt:cgR_5004"/>
<organism evidence="2">
    <name type="scientific">Corynebacterium glutamicum (strain R)</name>
    <dbReference type="NCBI Taxonomy" id="340322"/>
    <lineage>
        <taxon>Bacteria</taxon>
        <taxon>Bacillati</taxon>
        <taxon>Actinomycetota</taxon>
        <taxon>Actinomycetes</taxon>
        <taxon>Mycobacteriales</taxon>
        <taxon>Corynebacteriaceae</taxon>
        <taxon>Corynebacterium</taxon>
    </lineage>
</organism>
<protein>
    <submittedName>
        <fullName evidence="2">Uncharacterized protein</fullName>
    </submittedName>
</protein>
<feature type="region of interest" description="Disordered" evidence="1">
    <location>
        <begin position="35"/>
        <end position="80"/>
    </location>
</feature>
<name>A0AB72V8L5_CORGB</name>
<gene>
    <name evidence="2" type="ordered locus">cgR_5004</name>
</gene>
<reference evidence="2" key="1">
    <citation type="journal article" date="2007" name="Microbiology">
        <title>Comparative analysis of the Corynebacterium glutamicum group and complete genome sequence of strain R.</title>
        <authorList>
            <person name="Yukawa H."/>
            <person name="Omumasaba C.A."/>
            <person name="Nonaka H."/>
            <person name="Kos P."/>
            <person name="Okai N."/>
            <person name="Suzuki N."/>
            <person name="Suda M."/>
            <person name="Tsuge Y."/>
            <person name="Watanabe J."/>
            <person name="Ikeda Y."/>
            <person name="Vertes A.A."/>
            <person name="Inui M."/>
        </authorList>
    </citation>
    <scope>NUCLEOTIDE SEQUENCE</scope>
    <source>
        <strain evidence="2">R</strain>
    </source>
</reference>
<proteinExistence type="predicted"/>
<dbReference type="AlphaFoldDB" id="A0AB72V8L5"/>
<evidence type="ECO:0000256" key="1">
    <source>
        <dbReference type="SAM" id="MobiDB-lite"/>
    </source>
</evidence>
<dbReference type="Proteomes" id="UP000006698">
    <property type="component" value="Chromosome"/>
</dbReference>